<dbReference type="PANTHER" id="PTHR43792">
    <property type="entry name" value="GNAT FAMILY, PUTATIVE (AFU_ORTHOLOGUE AFUA_3G00765)-RELATED-RELATED"/>
    <property type="match status" value="1"/>
</dbReference>
<accession>A0A0F7QPB0</accession>
<reference evidence="8" key="1">
    <citation type="submission" date="2015-06" db="EMBL/GenBank/DDBJ databases">
        <authorList>
            <person name="Radhakrishnan Rajesh"/>
            <person name="Underwood Anthony"/>
            <person name="Al-Shahib Ali"/>
        </authorList>
    </citation>
    <scope>NUCLEOTIDE SEQUENCE [LARGE SCALE GENOMIC DNA]</scope>
    <source>
        <strain evidence="8">P19_London_7_VIM_2_05_10</strain>
    </source>
</reference>
<dbReference type="SUPFAM" id="SSF55729">
    <property type="entry name" value="Acyl-CoA N-acyltransferases (Nat)"/>
    <property type="match status" value="1"/>
</dbReference>
<dbReference type="PANTHER" id="PTHR43792:SF8">
    <property type="entry name" value="[RIBOSOMAL PROTEIN US5]-ALANINE N-ACETYLTRANSFERASE"/>
    <property type="match status" value="1"/>
</dbReference>
<sequence length="207" mass="23353">MNDFKSALAPFPPDYPRGLPGNRRQVPILHRDADFLLRALQPDDFVRTSRYENANREHLAPWEPLRDPGYFSVDNARARTLLQVASMDEGEALLLLLLDPDDGEVLGRCSYTNIVRGVFQACHLGFSLAAAAQGRGLMARALRVANRYCFEQLGLHRIMASHLPRNARSERLLESLGFEKEGYARAYLKIAGVWEDHVLRALVDAPR</sequence>
<evidence type="ECO:0000256" key="2">
    <source>
        <dbReference type="ARBA" id="ARBA00023315"/>
    </source>
</evidence>
<dbReference type="GO" id="GO:0005737">
    <property type="term" value="C:cytoplasm"/>
    <property type="evidence" value="ECO:0007669"/>
    <property type="project" value="TreeGrafter"/>
</dbReference>
<dbReference type="EMBL" id="CVVU01000155">
    <property type="protein sequence ID" value="CRO75596.1"/>
    <property type="molecule type" value="Genomic_DNA"/>
</dbReference>
<organism evidence="7 8">
    <name type="scientific">Pseudomonas aeruginosa</name>
    <dbReference type="NCBI Taxonomy" id="287"/>
    <lineage>
        <taxon>Bacteria</taxon>
        <taxon>Pseudomonadati</taxon>
        <taxon>Pseudomonadota</taxon>
        <taxon>Gammaproteobacteria</taxon>
        <taxon>Pseudomonadales</taxon>
        <taxon>Pseudomonadaceae</taxon>
        <taxon>Pseudomonas</taxon>
    </lineage>
</organism>
<protein>
    <recommendedName>
        <fullName evidence="6">[Ribosomal protein uS5]-alanine N-acetyltransferase</fullName>
        <ecNumber evidence="4">2.3.1.267</ecNumber>
    </recommendedName>
</protein>
<comment type="caution">
    <text evidence="7">The sequence shown here is derived from an EMBL/GenBank/DDBJ whole genome shotgun (WGS) entry which is preliminary data.</text>
</comment>
<dbReference type="Gene3D" id="3.40.630.30">
    <property type="match status" value="1"/>
</dbReference>
<comment type="similarity">
    <text evidence="3">Belongs to the acetyltransferase family. RimJ subfamily.</text>
</comment>
<dbReference type="FunFam" id="3.40.630.30:FF:000005">
    <property type="entry name" value="Ribosomal protein alanine acetyltransferase"/>
    <property type="match status" value="1"/>
</dbReference>
<proteinExistence type="inferred from homology"/>
<dbReference type="Proteomes" id="UP000045039">
    <property type="component" value="Unassembled WGS sequence"/>
</dbReference>
<dbReference type="InterPro" id="IPR000182">
    <property type="entry name" value="GNAT_dom"/>
</dbReference>
<dbReference type="GO" id="GO:0008999">
    <property type="term" value="F:protein-N-terminal-alanine acetyltransferase activity"/>
    <property type="evidence" value="ECO:0007669"/>
    <property type="project" value="UniProtKB-EC"/>
</dbReference>
<evidence type="ECO:0000256" key="4">
    <source>
        <dbReference type="ARBA" id="ARBA00039124"/>
    </source>
</evidence>
<evidence type="ECO:0000256" key="1">
    <source>
        <dbReference type="ARBA" id="ARBA00022679"/>
    </source>
</evidence>
<comment type="catalytic activity">
    <reaction evidence="5">
        <text>N-terminal L-alanyl-[ribosomal protein uS5] + acetyl-CoA = N-terminal N(alpha)-acetyl-L-alanyl-[ribosomal protein uS5] + CoA + H(+)</text>
        <dbReference type="Rhea" id="RHEA:43752"/>
        <dbReference type="Rhea" id="RHEA-COMP:10672"/>
        <dbReference type="Rhea" id="RHEA-COMP:10673"/>
        <dbReference type="ChEBI" id="CHEBI:15378"/>
        <dbReference type="ChEBI" id="CHEBI:57287"/>
        <dbReference type="ChEBI" id="CHEBI:57288"/>
        <dbReference type="ChEBI" id="CHEBI:64718"/>
        <dbReference type="ChEBI" id="CHEBI:83683"/>
        <dbReference type="EC" id="2.3.1.267"/>
    </reaction>
</comment>
<gene>
    <name evidence="7" type="primary">ydaF_1</name>
    <name evidence="7" type="ORF">PAERUG_P19_London_7_VIM_2_05_10_02447</name>
</gene>
<evidence type="ECO:0000256" key="6">
    <source>
        <dbReference type="ARBA" id="ARBA00074015"/>
    </source>
</evidence>
<keyword evidence="2 7" id="KW-0012">Acyltransferase</keyword>
<evidence type="ECO:0000313" key="7">
    <source>
        <dbReference type="EMBL" id="CRO75596.1"/>
    </source>
</evidence>
<dbReference type="InterPro" id="IPR016181">
    <property type="entry name" value="Acyl_CoA_acyltransferase"/>
</dbReference>
<dbReference type="AlphaFoldDB" id="A0A0F7QPB0"/>
<dbReference type="InterPro" id="IPR051531">
    <property type="entry name" value="N-acetyltransferase"/>
</dbReference>
<dbReference type="PROSITE" id="PS51186">
    <property type="entry name" value="GNAT"/>
    <property type="match status" value="1"/>
</dbReference>
<keyword evidence="1 7" id="KW-0808">Transferase</keyword>
<evidence type="ECO:0000256" key="5">
    <source>
        <dbReference type="ARBA" id="ARBA00048922"/>
    </source>
</evidence>
<evidence type="ECO:0000256" key="3">
    <source>
        <dbReference type="ARBA" id="ARBA00038502"/>
    </source>
</evidence>
<dbReference type="Pfam" id="PF13302">
    <property type="entry name" value="Acetyltransf_3"/>
    <property type="match status" value="1"/>
</dbReference>
<name>A0A0F7QPB0_PSEAI</name>
<evidence type="ECO:0000313" key="8">
    <source>
        <dbReference type="Proteomes" id="UP000045039"/>
    </source>
</evidence>
<dbReference type="EC" id="2.3.1.267" evidence="4"/>